<organism evidence="4">
    <name type="scientific">Tanacetum cinerariifolium</name>
    <name type="common">Dalmatian daisy</name>
    <name type="synonym">Chrysanthemum cinerariifolium</name>
    <dbReference type="NCBI Taxonomy" id="118510"/>
    <lineage>
        <taxon>Eukaryota</taxon>
        <taxon>Viridiplantae</taxon>
        <taxon>Streptophyta</taxon>
        <taxon>Embryophyta</taxon>
        <taxon>Tracheophyta</taxon>
        <taxon>Spermatophyta</taxon>
        <taxon>Magnoliopsida</taxon>
        <taxon>eudicotyledons</taxon>
        <taxon>Gunneridae</taxon>
        <taxon>Pentapetalae</taxon>
        <taxon>asterids</taxon>
        <taxon>campanulids</taxon>
        <taxon>Asterales</taxon>
        <taxon>Asteraceae</taxon>
        <taxon>Asteroideae</taxon>
        <taxon>Anthemideae</taxon>
        <taxon>Anthemidinae</taxon>
        <taxon>Tanacetum</taxon>
    </lineage>
</organism>
<name>A0A6L2KE36_TANCI</name>
<feature type="domain" description="Reverse transcriptase Ty1/copia-type" evidence="2">
    <location>
        <begin position="444"/>
        <end position="577"/>
    </location>
</feature>
<evidence type="ECO:0000259" key="2">
    <source>
        <dbReference type="Pfam" id="PF07727"/>
    </source>
</evidence>
<dbReference type="InterPro" id="IPR013103">
    <property type="entry name" value="RVT_2"/>
</dbReference>
<feature type="domain" description="Retrovirus-related Pol polyprotein from transposon TNT 1-94-like beta-barrel" evidence="3">
    <location>
        <begin position="184"/>
        <end position="251"/>
    </location>
</feature>
<gene>
    <name evidence="4" type="ORF">Tci_019746</name>
</gene>
<proteinExistence type="predicted"/>
<evidence type="ECO:0000313" key="4">
    <source>
        <dbReference type="EMBL" id="GEU47768.1"/>
    </source>
</evidence>
<dbReference type="CDD" id="cd09272">
    <property type="entry name" value="RNase_HI_RT_Ty1"/>
    <property type="match status" value="1"/>
</dbReference>
<dbReference type="EMBL" id="BKCJ010002321">
    <property type="protein sequence ID" value="GEU47768.1"/>
    <property type="molecule type" value="Genomic_DNA"/>
</dbReference>
<sequence>MSKLNIKSFSIQSKRHGLKPKKEIDELIAHVSEKTYAYGAIRVENQNLLFIVSELKTRLKNVEKGMNVASSVRRSMNKDSHDKNSVLANSKNSAKQVAVYVRKNKQIDNTFANVISNKENVIDIDVANTSKAKNLLCVSCMENVLISCHDKCLVHHRLNASRTLTTKSKTPKSSDTTYVVLKTSGCSKHITGDRSLLRNFTEKFMGTIHFGNDNFKAITSYGDYIQGNITIFHVYYVEGLGHNLFSVGQFCNGDLEVAFRSKTCYVRNLEGDDLLTGGCKSDLYTISISDMAASSPICLMSKATSIKSWLWHRKLSHLNFEPKNTPSKEDLDNLFGPVFEEYFRKKSSDTPINFAAQLTQLHEYLPSTSSISVEEHKAPPIETTSDEQTSPISLIEADELHQENYANFDGNSYTIEPKNIKEAMAYHSWIESMQDELNQFERLQVWELVSRPEGKNIIALKWLWKNKCDAKNIVVRNKTRLVAKGYRQEEGINFKESFSHVARLKAVWMFIAYAAHKNITIFQMDVKTAFLNSPLKEEVYKHGLDECVVLSTPMKTERLDADLQGTPTAQTTYRRMIGGLMYLTANADHVRCKDDCKSTSGGLQFLGGKLVSWISKKQDCTAMSTAEAEYVSLSACCAQVIWMCTQLHDYGYKYNRILMYCDSKSDIEHVEKGTMELYFVDTEYQVADLFTKALPKERFEYLVHRIVIIMAHQQFIADVHPDELCPPNKWLKLMLDRKELSLTLDDFGTIFHLPQATNNNHDRFMPPPSFYDMIPFFNNILGFTMELKTPSSFKTTGLLQPWQTLSAIGRNSLFFSSFNIFDSLSKIHEYHHWEIQRQCGNENSRLDDLRRDEANGALSDEARENVALVEKHLASEEIEKMVEGQEHVVDDSSIPRNDEHNIPGTRLEPISDRESPEVGIIDVIVHVNVYNEEEKEDEIIDEVYELKRKEKGKNVGESRIIQFLTPIRSPMIHTDLVSSNIKKLQELAVPHTTPSSSSLSNKAKFMTRKSFVTLADHLYEAVADSLPITVDKHIKEQVEKQVPEQTDSYALDDDETPTKQVSQDIMEEVSMNVDEAKLKKIADEMLRQRCTLGDEHQWPEKIVLSLHMFPAVVFNDDDIEERTSRWVNNYQQKINLTAPTISFPKVEKHEMFSIIYEPVHGIIYKNSKKEKRVMRHSEIHKFCDATLNRVLKGLKSYNNDVRYGYNQRDLTNNEVEYLKLFEEEIKDRLKYRRQMRRWESYVNRRPLGQRRERPE</sequence>
<dbReference type="AlphaFoldDB" id="A0A6L2KE36"/>
<evidence type="ECO:0000259" key="3">
    <source>
        <dbReference type="Pfam" id="PF22936"/>
    </source>
</evidence>
<accession>A0A6L2KE36</accession>
<dbReference type="PANTHER" id="PTHR11439">
    <property type="entry name" value="GAG-POL-RELATED RETROTRANSPOSON"/>
    <property type="match status" value="1"/>
</dbReference>
<dbReference type="PANTHER" id="PTHR11439:SF495">
    <property type="entry name" value="REVERSE TRANSCRIPTASE, RNA-DEPENDENT DNA POLYMERASE-RELATED"/>
    <property type="match status" value="1"/>
</dbReference>
<comment type="caution">
    <text evidence="4">The sequence shown here is derived from an EMBL/GenBank/DDBJ whole genome shotgun (WGS) entry which is preliminary data.</text>
</comment>
<dbReference type="Pfam" id="PF07727">
    <property type="entry name" value="RVT_2"/>
    <property type="match status" value="1"/>
</dbReference>
<reference evidence="4" key="1">
    <citation type="journal article" date="2019" name="Sci. Rep.">
        <title>Draft genome of Tanacetum cinerariifolium, the natural source of mosquito coil.</title>
        <authorList>
            <person name="Yamashiro T."/>
            <person name="Shiraishi A."/>
            <person name="Satake H."/>
            <person name="Nakayama K."/>
        </authorList>
    </citation>
    <scope>NUCLEOTIDE SEQUENCE</scope>
</reference>
<dbReference type="InterPro" id="IPR054722">
    <property type="entry name" value="PolX-like_BBD"/>
</dbReference>
<evidence type="ECO:0000256" key="1">
    <source>
        <dbReference type="SAM" id="MobiDB-lite"/>
    </source>
</evidence>
<feature type="region of interest" description="Disordered" evidence="1">
    <location>
        <begin position="891"/>
        <end position="911"/>
    </location>
</feature>
<dbReference type="Pfam" id="PF22936">
    <property type="entry name" value="Pol_BBD"/>
    <property type="match status" value="1"/>
</dbReference>
<protein>
    <submittedName>
        <fullName evidence="4">Integrase, catalytic region, zinc finger, CCHC-type, peptidase aspartic, catalytic</fullName>
    </submittedName>
</protein>